<evidence type="ECO:0000256" key="1">
    <source>
        <dbReference type="ARBA" id="ARBA00038087"/>
    </source>
</evidence>
<dbReference type="InterPro" id="IPR058530">
    <property type="entry name" value="Baseplate_J-like_C"/>
</dbReference>
<dbReference type="Pfam" id="PF26079">
    <property type="entry name" value="Baseplate_J_C"/>
    <property type="match status" value="1"/>
</dbReference>
<feature type="domain" description="Baseplate protein J-like barrel" evidence="2">
    <location>
        <begin position="88"/>
        <end position="164"/>
    </location>
</feature>
<dbReference type="PANTHER" id="PTHR37829:SF3">
    <property type="entry name" value="PROTEIN JAYE-RELATED"/>
    <property type="match status" value="1"/>
</dbReference>
<feature type="domain" description="Baseplate J-like C-terminal" evidence="4">
    <location>
        <begin position="282"/>
        <end position="363"/>
    </location>
</feature>
<reference evidence="7 8" key="1">
    <citation type="submission" date="2020-04" db="EMBL/GenBank/DDBJ databases">
        <title>Description of novel Gluconacetobacter.</title>
        <authorList>
            <person name="Sombolestani A."/>
        </authorList>
    </citation>
    <scope>NUCLEOTIDE SEQUENCE [LARGE SCALE GENOMIC DNA]</scope>
    <source>
        <strain evidence="6 7">LMG 1728</strain>
        <strain evidence="5 8">LMG 1731</strain>
    </source>
</reference>
<comment type="caution">
    <text evidence="5">The sequence shown here is derived from an EMBL/GenBank/DDBJ whole genome shotgun (WGS) entry which is preliminary data.</text>
</comment>
<name>A0A7W4IJK9_9PROT</name>
<dbReference type="InterPro" id="IPR052399">
    <property type="entry name" value="Phage_Baseplate_Assmbl_Protein"/>
</dbReference>
<dbReference type="RefSeq" id="WP_182972780.1">
    <property type="nucleotide sequence ID" value="NZ_JABEQN010000003.1"/>
</dbReference>
<dbReference type="EMBL" id="JABEQN010000003">
    <property type="protein sequence ID" value="MBB2192745.1"/>
    <property type="molecule type" value="Genomic_DNA"/>
</dbReference>
<evidence type="ECO:0000259" key="4">
    <source>
        <dbReference type="Pfam" id="PF26079"/>
    </source>
</evidence>
<dbReference type="AlphaFoldDB" id="A0A7W4IJK9"/>
<protein>
    <submittedName>
        <fullName evidence="5">Baseplate J/gp47 family protein</fullName>
    </submittedName>
</protein>
<evidence type="ECO:0000313" key="6">
    <source>
        <dbReference type="EMBL" id="MBB2192745.1"/>
    </source>
</evidence>
<dbReference type="Pfam" id="PF04865">
    <property type="entry name" value="Baseplate_J"/>
    <property type="match status" value="1"/>
</dbReference>
<evidence type="ECO:0000259" key="2">
    <source>
        <dbReference type="Pfam" id="PF04865"/>
    </source>
</evidence>
<evidence type="ECO:0000313" key="5">
    <source>
        <dbReference type="EMBL" id="MBB2164041.1"/>
    </source>
</evidence>
<evidence type="ECO:0000259" key="3">
    <source>
        <dbReference type="Pfam" id="PF26078"/>
    </source>
</evidence>
<dbReference type="EMBL" id="JABEQO010000005">
    <property type="protein sequence ID" value="MBB2164041.1"/>
    <property type="molecule type" value="Genomic_DNA"/>
</dbReference>
<dbReference type="Pfam" id="PF26078">
    <property type="entry name" value="Baseplate_J_M"/>
    <property type="match status" value="1"/>
</dbReference>
<proteinExistence type="inferred from homology"/>
<dbReference type="Proteomes" id="UP000540490">
    <property type="component" value="Unassembled WGS sequence"/>
</dbReference>
<accession>A0A7W4IJK9</accession>
<evidence type="ECO:0000313" key="7">
    <source>
        <dbReference type="Proteomes" id="UP000540490"/>
    </source>
</evidence>
<comment type="similarity">
    <text evidence="1">Belongs to the Mu gp47/PBSX XkdT family.</text>
</comment>
<dbReference type="InterPro" id="IPR006949">
    <property type="entry name" value="Barrel_Baseplate_J-like"/>
</dbReference>
<feature type="domain" description="Baseplate J-like central" evidence="3">
    <location>
        <begin position="189"/>
        <end position="277"/>
    </location>
</feature>
<dbReference type="PANTHER" id="PTHR37829">
    <property type="entry name" value="PHAGE-LIKE ELEMENT PBSX PROTEIN XKDT"/>
    <property type="match status" value="1"/>
</dbReference>
<evidence type="ECO:0000313" key="8">
    <source>
        <dbReference type="Proteomes" id="UP000561077"/>
    </source>
</evidence>
<organism evidence="5 8">
    <name type="scientific">Gluconacetobacter dulcium</name>
    <dbReference type="NCBI Taxonomy" id="2729096"/>
    <lineage>
        <taxon>Bacteria</taxon>
        <taxon>Pseudomonadati</taxon>
        <taxon>Pseudomonadota</taxon>
        <taxon>Alphaproteobacteria</taxon>
        <taxon>Acetobacterales</taxon>
        <taxon>Acetobacteraceae</taxon>
        <taxon>Gluconacetobacter</taxon>
    </lineage>
</organism>
<dbReference type="Proteomes" id="UP000561077">
    <property type="component" value="Unassembled WGS sequence"/>
</dbReference>
<keyword evidence="7" id="KW-1185">Reference proteome</keyword>
<gene>
    <name evidence="6" type="ORF">HLH25_03655</name>
    <name evidence="5" type="ORF">HLH26_05715</name>
</gene>
<dbReference type="InterPro" id="IPR058531">
    <property type="entry name" value="Baseplate_J_M"/>
</dbReference>
<sequence length="363" mass="37584">MPLPSPTYSAIQARIEQDVVNSTGVNLPNTSTVRYFSRAQAKELYLIWGFLQYVSLQSIPGTSTDVYLEEWASLKGITRKPASFAIGTITFTGTAGTSIPAGTVIQRSDGFTYTTDVLSNVGSPVAITATASGSQGNTAAGTTLSLASPIAGVQSQATLTSAITSGADMETDDSLRVRMKDAFSIRSIGGSAQDHVDWALAVPGVNQAWCATTPIKSGQVMLYVMGDRTNQFQGYPQGTNGAATGEPRYTTATGDQLTVANALDSEKPVGEILVVCSPVNTSIAFSITGLSSATASVQSAVKTAISDLFHLEGTPLGTYISNASIINTISAAAGTTSFSLLSPSGDISLVIGQLPEVGTIAWN</sequence>